<keyword evidence="4" id="KW-0479">Metal-binding</keyword>
<keyword evidence="3" id="KW-0336">GPI-anchor</keyword>
<evidence type="ECO:0000313" key="17">
    <source>
        <dbReference type="Proteomes" id="UP000309601"/>
    </source>
</evidence>
<dbReference type="Pfam" id="PF01522">
    <property type="entry name" value="Polysacc_deac_1"/>
    <property type="match status" value="1"/>
</dbReference>
<evidence type="ECO:0000313" key="16">
    <source>
        <dbReference type="Proteomes" id="UP000307169"/>
    </source>
</evidence>
<dbReference type="PROSITE" id="PS51677">
    <property type="entry name" value="NODB"/>
    <property type="match status" value="1"/>
</dbReference>
<dbReference type="EMBL" id="SPRH01000001">
    <property type="protein sequence ID" value="TIC05037.1"/>
    <property type="molecule type" value="Genomic_DNA"/>
</dbReference>
<dbReference type="OMA" id="EYQMNTQ"/>
<evidence type="ECO:0000256" key="6">
    <source>
        <dbReference type="ARBA" id="ARBA00022801"/>
    </source>
</evidence>
<keyword evidence="6 11" id="KW-0378">Hydrolase</keyword>
<dbReference type="Proteomes" id="UP000305362">
    <property type="component" value="Unassembled WGS sequence"/>
</dbReference>
<dbReference type="PANTHER" id="PTHR46471">
    <property type="entry name" value="CHITIN DEACETYLASE"/>
    <property type="match status" value="1"/>
</dbReference>
<dbReference type="Proteomes" id="UP000310685">
    <property type="component" value="Unassembled WGS sequence"/>
</dbReference>
<evidence type="ECO:0000259" key="9">
    <source>
        <dbReference type="PROSITE" id="PS51677"/>
    </source>
</evidence>
<dbReference type="GO" id="GO:0016810">
    <property type="term" value="F:hydrolase activity, acting on carbon-nitrogen (but not peptide) bonds"/>
    <property type="evidence" value="ECO:0007669"/>
    <property type="project" value="InterPro"/>
</dbReference>
<dbReference type="InterPro" id="IPR002509">
    <property type="entry name" value="NODB_dom"/>
</dbReference>
<dbReference type="Proteomes" id="UP000310708">
    <property type="component" value="Unassembled WGS sequence"/>
</dbReference>
<gene>
    <name evidence="12" type="ORF">E3Q01_00083</name>
    <name evidence="13" type="ORF">E3Q02_00080</name>
    <name evidence="14" type="ORF">E3Q03_00368</name>
    <name evidence="11" type="ORF">E3Q17_00044</name>
    <name evidence="10" type="ORF">E3Q22_02116</name>
</gene>
<dbReference type="EMBL" id="SPRX01000001">
    <property type="protein sequence ID" value="TIC70211.1"/>
    <property type="molecule type" value="Genomic_DNA"/>
</dbReference>
<keyword evidence="5" id="KW-0732">Signal</keyword>
<dbReference type="GO" id="GO:0005975">
    <property type="term" value="P:carbohydrate metabolic process"/>
    <property type="evidence" value="ECO:0007669"/>
    <property type="project" value="InterPro"/>
</dbReference>
<accession>A0A4T0SFC7</accession>
<comment type="subcellular location">
    <subcellularLocation>
        <location evidence="2">Cell membrane</location>
        <topology evidence="2">Lipid-anchor</topology>
        <topology evidence="2">GPI-anchor</topology>
    </subcellularLocation>
</comment>
<dbReference type="Gene3D" id="3.20.20.370">
    <property type="entry name" value="Glycoside hydrolase/deacetylase"/>
    <property type="match status" value="1"/>
</dbReference>
<dbReference type="AlphaFoldDB" id="A0A4T0SFC7"/>
<proteinExistence type="predicted"/>
<organism evidence="11 16">
    <name type="scientific">Wallemia mellicola</name>
    <dbReference type="NCBI Taxonomy" id="1708541"/>
    <lineage>
        <taxon>Eukaryota</taxon>
        <taxon>Fungi</taxon>
        <taxon>Dikarya</taxon>
        <taxon>Basidiomycota</taxon>
        <taxon>Wallemiomycotina</taxon>
        <taxon>Wallemiomycetes</taxon>
        <taxon>Wallemiales</taxon>
        <taxon>Wallemiaceae</taxon>
        <taxon>Wallemia</taxon>
    </lineage>
</organism>
<dbReference type="Proteomes" id="UP000307169">
    <property type="component" value="Unassembled WGS sequence"/>
</dbReference>
<dbReference type="SUPFAM" id="SSF88713">
    <property type="entry name" value="Glycoside hydrolase/deacetylase"/>
    <property type="match status" value="1"/>
</dbReference>
<evidence type="ECO:0000313" key="15">
    <source>
        <dbReference type="Proteomes" id="UP000305362"/>
    </source>
</evidence>
<dbReference type="GO" id="GO:0046872">
    <property type="term" value="F:metal ion binding"/>
    <property type="evidence" value="ECO:0007669"/>
    <property type="project" value="UniProtKB-KW"/>
</dbReference>
<evidence type="ECO:0000313" key="12">
    <source>
        <dbReference type="EMBL" id="TIC70211.1"/>
    </source>
</evidence>
<sequence length="255" mass="28520">MVFPKSLIFAAATATTLAKPFDKRQNLGLVENCYHDFAITFDDGSVGAEYDLVDLFNENESKATMFLNGFNYNCIYEEDSVERIRNTYNSGMLIGSHTWSHRNLGELSEAEIDEQVELVNDAIWKIIGVRPKFLRPPYGSAPEWAVNYIQEKHGMVVVNWSEDSLDSQGASADESIGIYDGFTDVNEPHLTLNHETYETTPYTVMPSVVPSLKERGFNLITVAECLDLDAYLEVGEPQARDETWTCEGKPAPLGG</sequence>
<name>A0A4T0SFC7_9BASI</name>
<protein>
    <submittedName>
        <fullName evidence="11">Glycoside hydrolase/deacetylase</fullName>
    </submittedName>
</protein>
<evidence type="ECO:0000256" key="8">
    <source>
        <dbReference type="ARBA" id="ARBA00023288"/>
    </source>
</evidence>
<keyword evidence="7" id="KW-0119">Carbohydrate metabolism</keyword>
<comment type="cofactor">
    <cofactor evidence="1">
        <name>Co(2+)</name>
        <dbReference type="ChEBI" id="CHEBI:48828"/>
    </cofactor>
</comment>
<evidence type="ECO:0000256" key="4">
    <source>
        <dbReference type="ARBA" id="ARBA00022723"/>
    </source>
</evidence>
<evidence type="ECO:0000313" key="13">
    <source>
        <dbReference type="EMBL" id="TIC71216.1"/>
    </source>
</evidence>
<evidence type="ECO:0000256" key="5">
    <source>
        <dbReference type="ARBA" id="ARBA00022729"/>
    </source>
</evidence>
<dbReference type="EMBL" id="SPRC01000018">
    <property type="protein sequence ID" value="TIB80185.1"/>
    <property type="molecule type" value="Genomic_DNA"/>
</dbReference>
<evidence type="ECO:0000256" key="1">
    <source>
        <dbReference type="ARBA" id="ARBA00001941"/>
    </source>
</evidence>
<evidence type="ECO:0000256" key="3">
    <source>
        <dbReference type="ARBA" id="ARBA00022622"/>
    </source>
</evidence>
<feature type="domain" description="NodB homology" evidence="9">
    <location>
        <begin position="35"/>
        <end position="220"/>
    </location>
</feature>
<evidence type="ECO:0000313" key="10">
    <source>
        <dbReference type="EMBL" id="TIB80185.1"/>
    </source>
</evidence>
<evidence type="ECO:0000256" key="7">
    <source>
        <dbReference type="ARBA" id="ARBA00023277"/>
    </source>
</evidence>
<dbReference type="Proteomes" id="UP000309601">
    <property type="component" value="Unassembled WGS sequence"/>
</dbReference>
<dbReference type="EMBL" id="SPRV01000002">
    <property type="protein sequence ID" value="TIC71727.1"/>
    <property type="molecule type" value="Genomic_DNA"/>
</dbReference>
<keyword evidence="8" id="KW-0449">Lipoprotein</keyword>
<dbReference type="PANTHER" id="PTHR46471:SF2">
    <property type="entry name" value="CHITIN DEACETYLASE-RELATED"/>
    <property type="match status" value="1"/>
</dbReference>
<keyword evidence="3" id="KW-0472">Membrane</keyword>
<dbReference type="EMBL" id="SPRW01000001">
    <property type="protein sequence ID" value="TIC71216.1"/>
    <property type="molecule type" value="Genomic_DNA"/>
</dbReference>
<evidence type="ECO:0000313" key="11">
    <source>
        <dbReference type="EMBL" id="TIC05037.1"/>
    </source>
</evidence>
<keyword evidence="3" id="KW-0325">Glycoprotein</keyword>
<evidence type="ECO:0000256" key="2">
    <source>
        <dbReference type="ARBA" id="ARBA00004609"/>
    </source>
</evidence>
<reference evidence="15 16" key="1">
    <citation type="submission" date="2019-03" db="EMBL/GenBank/DDBJ databases">
        <title>Sequencing 25 genomes of Wallemia mellicola.</title>
        <authorList>
            <person name="Gostincar C."/>
        </authorList>
    </citation>
    <scope>NUCLEOTIDE SEQUENCE [LARGE SCALE GENOMIC DNA]</scope>
    <source>
        <strain evidence="11 16">EXF-1262</strain>
        <strain evidence="13 17">EXF-1274</strain>
        <strain evidence="14 15">EXF-1277</strain>
        <strain evidence="10 18">EXF-6152</strain>
        <strain evidence="12 19">EXF-757</strain>
    </source>
</reference>
<dbReference type="InterPro" id="IPR011330">
    <property type="entry name" value="Glyco_hydro/deAcase_b/a-brl"/>
</dbReference>
<evidence type="ECO:0000313" key="18">
    <source>
        <dbReference type="Proteomes" id="UP000310685"/>
    </source>
</evidence>
<comment type="caution">
    <text evidence="11">The sequence shown here is derived from an EMBL/GenBank/DDBJ whole genome shotgun (WGS) entry which is preliminary data.</text>
</comment>
<evidence type="ECO:0000313" key="14">
    <source>
        <dbReference type="EMBL" id="TIC71727.1"/>
    </source>
</evidence>
<evidence type="ECO:0000313" key="19">
    <source>
        <dbReference type="Proteomes" id="UP000310708"/>
    </source>
</evidence>
<dbReference type="OrthoDB" id="2125469at2759"/>
<dbReference type="GO" id="GO:0005886">
    <property type="term" value="C:plasma membrane"/>
    <property type="evidence" value="ECO:0007669"/>
    <property type="project" value="UniProtKB-SubCell"/>
</dbReference>
<dbReference type="GO" id="GO:0098552">
    <property type="term" value="C:side of membrane"/>
    <property type="evidence" value="ECO:0007669"/>
    <property type="project" value="UniProtKB-KW"/>
</dbReference>